<dbReference type="Pfam" id="PF00015">
    <property type="entry name" value="MCPsignal"/>
    <property type="match status" value="1"/>
</dbReference>
<feature type="transmembrane region" description="Helical" evidence="3">
    <location>
        <begin position="23"/>
        <end position="42"/>
    </location>
</feature>
<dbReference type="PROSITE" id="PS50111">
    <property type="entry name" value="CHEMOTAXIS_TRANSDUC_2"/>
    <property type="match status" value="1"/>
</dbReference>
<gene>
    <name evidence="5" type="ORF">HC031_05330</name>
</gene>
<organism evidence="5 6">
    <name type="scientific">Planosporangium thailandense</name>
    <dbReference type="NCBI Taxonomy" id="765197"/>
    <lineage>
        <taxon>Bacteria</taxon>
        <taxon>Bacillati</taxon>
        <taxon>Actinomycetota</taxon>
        <taxon>Actinomycetes</taxon>
        <taxon>Micromonosporales</taxon>
        <taxon>Micromonosporaceae</taxon>
        <taxon>Planosporangium</taxon>
    </lineage>
</organism>
<keyword evidence="6" id="KW-1185">Reference proteome</keyword>
<name>A0ABX0XTC0_9ACTN</name>
<keyword evidence="1 2" id="KW-0807">Transducer</keyword>
<dbReference type="InterPro" id="IPR004089">
    <property type="entry name" value="MCPsignal_dom"/>
</dbReference>
<evidence type="ECO:0000313" key="6">
    <source>
        <dbReference type="Proteomes" id="UP000722989"/>
    </source>
</evidence>
<keyword evidence="3" id="KW-0812">Transmembrane</keyword>
<dbReference type="Proteomes" id="UP000722989">
    <property type="component" value="Unassembled WGS sequence"/>
</dbReference>
<evidence type="ECO:0000313" key="5">
    <source>
        <dbReference type="EMBL" id="NJC69142.1"/>
    </source>
</evidence>
<evidence type="ECO:0000256" key="2">
    <source>
        <dbReference type="PROSITE-ProRule" id="PRU00284"/>
    </source>
</evidence>
<accession>A0ABX0XTC0</accession>
<evidence type="ECO:0000256" key="1">
    <source>
        <dbReference type="ARBA" id="ARBA00023224"/>
    </source>
</evidence>
<keyword evidence="3" id="KW-1133">Transmembrane helix</keyword>
<reference evidence="5 6" key="1">
    <citation type="submission" date="2020-03" db="EMBL/GenBank/DDBJ databases">
        <title>WGS of the type strain of Planosporangium spp.</title>
        <authorList>
            <person name="Thawai C."/>
        </authorList>
    </citation>
    <scope>NUCLEOTIDE SEQUENCE [LARGE SCALE GENOMIC DNA]</scope>
    <source>
        <strain evidence="5 6">TBRC 5610</strain>
    </source>
</reference>
<comment type="caution">
    <text evidence="5">The sequence shown here is derived from an EMBL/GenBank/DDBJ whole genome shotgun (WGS) entry which is preliminary data.</text>
</comment>
<dbReference type="Gene3D" id="1.10.287.950">
    <property type="entry name" value="Methyl-accepting chemotaxis protein"/>
    <property type="match status" value="1"/>
</dbReference>
<dbReference type="PANTHER" id="PTHR32089:SF112">
    <property type="entry name" value="LYSOZYME-LIKE PROTEIN-RELATED"/>
    <property type="match status" value="1"/>
</dbReference>
<proteinExistence type="predicted"/>
<feature type="domain" description="Methyl-accepting transducer" evidence="4">
    <location>
        <begin position="101"/>
        <end position="344"/>
    </location>
</feature>
<dbReference type="SMART" id="SM00283">
    <property type="entry name" value="MA"/>
    <property type="match status" value="1"/>
</dbReference>
<dbReference type="PANTHER" id="PTHR32089">
    <property type="entry name" value="METHYL-ACCEPTING CHEMOTAXIS PROTEIN MCPB"/>
    <property type="match status" value="1"/>
</dbReference>
<dbReference type="EMBL" id="JAATVY010000002">
    <property type="protein sequence ID" value="NJC69142.1"/>
    <property type="molecule type" value="Genomic_DNA"/>
</dbReference>
<sequence>MLNDRAAKAVADADGSTSTSVELLVVLAVLLPVAMGAVLFLLQSKVGGVIVRYTAALRARDHNDLTFRLARAGTLELRALADTFNDELARKLDLVRAVAGSADALASASQELSATGEQVASSAAQASSQAVAVSASAEQVARNVQTVAAGSEQMGASIREIAENANEAARVGDDAVKIAEATNRTVTKLGESSQEIGNVIKVITSIAEQTNLLALNATIEAARAGDAGKGFAVVASEVKDLAQETAKATEDISRRIAAIQTDSQGAVEAIAQITQVMSKINDYQTTIASAVEEQTVTTNEMNRSVAEAATGSGDIATNISGAAQAAQGAADGIAEAQRATSELARMGSELQMLIGGYRY</sequence>
<protein>
    <submittedName>
        <fullName evidence="5">Methyl-accepting chemotaxis protein</fullName>
    </submittedName>
</protein>
<evidence type="ECO:0000256" key="3">
    <source>
        <dbReference type="SAM" id="Phobius"/>
    </source>
</evidence>
<evidence type="ECO:0000259" key="4">
    <source>
        <dbReference type="PROSITE" id="PS50111"/>
    </source>
</evidence>
<keyword evidence="3" id="KW-0472">Membrane</keyword>
<dbReference type="SUPFAM" id="SSF58104">
    <property type="entry name" value="Methyl-accepting chemotaxis protein (MCP) signaling domain"/>
    <property type="match status" value="1"/>
</dbReference>